<proteinExistence type="predicted"/>
<dbReference type="Proteomes" id="UP000244224">
    <property type="component" value="Unassembled WGS sequence"/>
</dbReference>
<accession>A0A2T6AP67</accession>
<reference evidence="1 2" key="1">
    <citation type="submission" date="2018-04" db="EMBL/GenBank/DDBJ databases">
        <title>Genomic Encyclopedia of Archaeal and Bacterial Type Strains, Phase II (KMG-II): from individual species to whole genera.</title>
        <authorList>
            <person name="Goeker M."/>
        </authorList>
    </citation>
    <scope>NUCLEOTIDE SEQUENCE [LARGE SCALE GENOMIC DNA]</scope>
    <source>
        <strain evidence="1 2">DSM 21823</strain>
    </source>
</reference>
<sequence>MSCCDDAKNQRLYRAVTQTGYAVYCAKCGRNHPATSQEVTRILAGGQTDD</sequence>
<evidence type="ECO:0000313" key="1">
    <source>
        <dbReference type="EMBL" id="PTX45597.1"/>
    </source>
</evidence>
<dbReference type="RefSeq" id="WP_158640781.1">
    <property type="nucleotide sequence ID" value="NZ_QBKP01000021.1"/>
</dbReference>
<comment type="caution">
    <text evidence="1">The sequence shown here is derived from an EMBL/GenBank/DDBJ whole genome shotgun (WGS) entry which is preliminary data.</text>
</comment>
<organism evidence="1 2">
    <name type="scientific">Gemmobacter caeni</name>
    <dbReference type="NCBI Taxonomy" id="589035"/>
    <lineage>
        <taxon>Bacteria</taxon>
        <taxon>Pseudomonadati</taxon>
        <taxon>Pseudomonadota</taxon>
        <taxon>Alphaproteobacteria</taxon>
        <taxon>Rhodobacterales</taxon>
        <taxon>Paracoccaceae</taxon>
        <taxon>Gemmobacter</taxon>
    </lineage>
</organism>
<protein>
    <submittedName>
        <fullName evidence="1">Uncharacterized protein</fullName>
    </submittedName>
</protein>
<dbReference type="OrthoDB" id="7870773at2"/>
<gene>
    <name evidence="1" type="ORF">C8N34_12127</name>
</gene>
<dbReference type="AlphaFoldDB" id="A0A2T6AP67"/>
<keyword evidence="2" id="KW-1185">Reference proteome</keyword>
<evidence type="ECO:0000313" key="2">
    <source>
        <dbReference type="Proteomes" id="UP000244224"/>
    </source>
</evidence>
<dbReference type="EMBL" id="QBKP01000021">
    <property type="protein sequence ID" value="PTX45597.1"/>
    <property type="molecule type" value="Genomic_DNA"/>
</dbReference>
<name>A0A2T6AP67_9RHOB</name>